<gene>
    <name evidence="2" type="ORF">ABT39_MTgene4669</name>
</gene>
<reference evidence="2" key="1">
    <citation type="journal article" date="2015" name="Genome Biol. Evol.">
        <title>Organellar Genomes of White Spruce (Picea glauca): Assembly and Annotation.</title>
        <authorList>
            <person name="Jackman S.D."/>
            <person name="Warren R.L."/>
            <person name="Gibb E.A."/>
            <person name="Vandervalk B.P."/>
            <person name="Mohamadi H."/>
            <person name="Chu J."/>
            <person name="Raymond A."/>
            <person name="Pleasance S."/>
            <person name="Coope R."/>
            <person name="Wildung M.R."/>
            <person name="Ritland C.E."/>
            <person name="Bousquet J."/>
            <person name="Jones S.J."/>
            <person name="Bohlmann J."/>
            <person name="Birol I."/>
        </authorList>
    </citation>
    <scope>NUCLEOTIDE SEQUENCE [LARGE SCALE GENOMIC DNA]</scope>
    <source>
        <tissue evidence="2">Flushing bud</tissue>
    </source>
</reference>
<evidence type="ECO:0000313" key="2">
    <source>
        <dbReference type="EMBL" id="KUM48654.1"/>
    </source>
</evidence>
<geneLocation type="mitochondrion" evidence="2"/>
<feature type="chain" id="PRO_5007100198" evidence="1">
    <location>
        <begin position="17"/>
        <end position="52"/>
    </location>
</feature>
<feature type="signal peptide" evidence="1">
    <location>
        <begin position="1"/>
        <end position="16"/>
    </location>
</feature>
<protein>
    <submittedName>
        <fullName evidence="2">Uncharacterized protein</fullName>
    </submittedName>
</protein>
<sequence>MLWLLLIGFNLDRKWGNDMLKPDQFGQLLTTTLLLLLDQMFDCLFPKLELIG</sequence>
<name>A0A101M0G1_PICGL</name>
<organism evidence="2">
    <name type="scientific">Picea glauca</name>
    <name type="common">White spruce</name>
    <name type="synonym">Pinus glauca</name>
    <dbReference type="NCBI Taxonomy" id="3330"/>
    <lineage>
        <taxon>Eukaryota</taxon>
        <taxon>Viridiplantae</taxon>
        <taxon>Streptophyta</taxon>
        <taxon>Embryophyta</taxon>
        <taxon>Tracheophyta</taxon>
        <taxon>Spermatophyta</taxon>
        <taxon>Pinopsida</taxon>
        <taxon>Pinidae</taxon>
        <taxon>Conifers I</taxon>
        <taxon>Pinales</taxon>
        <taxon>Pinaceae</taxon>
        <taxon>Picea</taxon>
    </lineage>
</organism>
<comment type="caution">
    <text evidence="2">The sequence shown here is derived from an EMBL/GenBank/DDBJ whole genome shotgun (WGS) entry which is preliminary data.</text>
</comment>
<keyword evidence="2" id="KW-0496">Mitochondrion</keyword>
<evidence type="ECO:0000256" key="1">
    <source>
        <dbReference type="SAM" id="SignalP"/>
    </source>
</evidence>
<keyword evidence="1" id="KW-0732">Signal</keyword>
<proteinExistence type="predicted"/>
<accession>A0A101M0G1</accession>
<dbReference type="EMBL" id="LKAM01000005">
    <property type="protein sequence ID" value="KUM48654.1"/>
    <property type="molecule type" value="Genomic_DNA"/>
</dbReference>
<dbReference type="AlphaFoldDB" id="A0A101M0G1"/>